<feature type="compositionally biased region" description="Low complexity" evidence="1">
    <location>
        <begin position="72"/>
        <end position="91"/>
    </location>
</feature>
<keyword evidence="3" id="KW-1185">Reference proteome</keyword>
<sequence>MPKNRSYDMSFKVYLQDIADDDVTTSSVPSILQTRRVRSSTSMPRVQPTCIATYGHIPSKESLATRLSSTNLTSSSVDSSSSTPTSCAQSSCVPSDLETKGASDSEGSGIPSKKDNDNNGVDNILQSLSETRIKGKRVGASHSLTSLASAQTRKARSKMTLLEANQLVGYNPIYAPKSPRYSDSTVYDNLTLSSKQSQQNLSSSSNASSKLSSSFVSELSRDGWQVISSKPSKTKSFVKVNLEDLF</sequence>
<accession>A0A8S1EXJ1</accession>
<protein>
    <submittedName>
        <fullName evidence="2">Uncharacterized protein</fullName>
    </submittedName>
</protein>
<dbReference type="Proteomes" id="UP000494206">
    <property type="component" value="Unassembled WGS sequence"/>
</dbReference>
<evidence type="ECO:0000313" key="2">
    <source>
        <dbReference type="EMBL" id="CAB3404787.1"/>
    </source>
</evidence>
<gene>
    <name evidence="2" type="ORF">CBOVIS_LOCUS7062</name>
</gene>
<dbReference type="EMBL" id="CADEPM010000004">
    <property type="protein sequence ID" value="CAB3404787.1"/>
    <property type="molecule type" value="Genomic_DNA"/>
</dbReference>
<feature type="region of interest" description="Disordered" evidence="1">
    <location>
        <begin position="72"/>
        <end position="122"/>
    </location>
</feature>
<organism evidence="2 3">
    <name type="scientific">Caenorhabditis bovis</name>
    <dbReference type="NCBI Taxonomy" id="2654633"/>
    <lineage>
        <taxon>Eukaryota</taxon>
        <taxon>Metazoa</taxon>
        <taxon>Ecdysozoa</taxon>
        <taxon>Nematoda</taxon>
        <taxon>Chromadorea</taxon>
        <taxon>Rhabditida</taxon>
        <taxon>Rhabditina</taxon>
        <taxon>Rhabditomorpha</taxon>
        <taxon>Rhabditoidea</taxon>
        <taxon>Rhabditidae</taxon>
        <taxon>Peloderinae</taxon>
        <taxon>Caenorhabditis</taxon>
    </lineage>
</organism>
<reference evidence="2 3" key="1">
    <citation type="submission" date="2020-04" db="EMBL/GenBank/DDBJ databases">
        <authorList>
            <person name="Laetsch R D."/>
            <person name="Stevens L."/>
            <person name="Kumar S."/>
            <person name="Blaxter L. M."/>
        </authorList>
    </citation>
    <scope>NUCLEOTIDE SEQUENCE [LARGE SCALE GENOMIC DNA]</scope>
</reference>
<evidence type="ECO:0000313" key="3">
    <source>
        <dbReference type="Proteomes" id="UP000494206"/>
    </source>
</evidence>
<proteinExistence type="predicted"/>
<name>A0A8S1EXJ1_9PELO</name>
<comment type="caution">
    <text evidence="2">The sequence shown here is derived from an EMBL/GenBank/DDBJ whole genome shotgun (WGS) entry which is preliminary data.</text>
</comment>
<dbReference type="AlphaFoldDB" id="A0A8S1EXJ1"/>
<evidence type="ECO:0000256" key="1">
    <source>
        <dbReference type="SAM" id="MobiDB-lite"/>
    </source>
</evidence>